<dbReference type="CDD" id="cd02947">
    <property type="entry name" value="TRX_family"/>
    <property type="match status" value="1"/>
</dbReference>
<name>I0YZW1_COCSC</name>
<organism evidence="3 4">
    <name type="scientific">Coccomyxa subellipsoidea (strain C-169)</name>
    <name type="common">Green microalga</name>
    <dbReference type="NCBI Taxonomy" id="574566"/>
    <lineage>
        <taxon>Eukaryota</taxon>
        <taxon>Viridiplantae</taxon>
        <taxon>Chlorophyta</taxon>
        <taxon>core chlorophytes</taxon>
        <taxon>Trebouxiophyceae</taxon>
        <taxon>Trebouxiophyceae incertae sedis</taxon>
        <taxon>Coccomyxaceae</taxon>
        <taxon>Coccomyxa</taxon>
        <taxon>Coccomyxa subellipsoidea</taxon>
    </lineage>
</organism>
<sequence>MVGHSLQNSSWKLQIATWELVIGCRSSVGVARKWISMGHAAVEVPCAPSLLEPGRSEPAKMQQSLGTVGQPLVCPGVSGRPRKVGSNAGRSLVPVSASKSDVAAPSSTGSTLALERPELVLSGHPDAVRRRQDATKRLRDAKVQGELASSTAWYENPLPDNFLRVRTPEDFLEAIAGDTLVIADYFVPWCIACRRFHPALIKLATKHPECTFLAVNGGDHALHDFVATLGVEKLPYFQFYRCGEILSQFAANLSKIGQLRAEIDMYKARAQQHGRSIISQS</sequence>
<dbReference type="STRING" id="574566.I0YZW1"/>
<evidence type="ECO:0000256" key="1">
    <source>
        <dbReference type="ARBA" id="ARBA00008987"/>
    </source>
</evidence>
<evidence type="ECO:0000313" key="4">
    <source>
        <dbReference type="Proteomes" id="UP000007264"/>
    </source>
</evidence>
<evidence type="ECO:0000313" key="3">
    <source>
        <dbReference type="EMBL" id="EIE23930.1"/>
    </source>
</evidence>
<dbReference type="PANTHER" id="PTHR43601:SF32">
    <property type="entry name" value="THIOREDOXIN-LIKE 2-2, CHLOROPLASTIC"/>
    <property type="match status" value="1"/>
</dbReference>
<comment type="similarity">
    <text evidence="1">Belongs to the thioredoxin family.</text>
</comment>
<dbReference type="GeneID" id="17041928"/>
<dbReference type="InterPro" id="IPR036249">
    <property type="entry name" value="Thioredoxin-like_sf"/>
</dbReference>
<feature type="domain" description="Thioredoxin" evidence="2">
    <location>
        <begin position="141"/>
        <end position="268"/>
    </location>
</feature>
<dbReference type="Gene3D" id="3.40.30.10">
    <property type="entry name" value="Glutaredoxin"/>
    <property type="match status" value="1"/>
</dbReference>
<dbReference type="OrthoDB" id="2121326at2759"/>
<dbReference type="SUPFAM" id="SSF52833">
    <property type="entry name" value="Thioredoxin-like"/>
    <property type="match status" value="1"/>
</dbReference>
<gene>
    <name evidence="3" type="ORF">COCSUDRAFT_62459</name>
</gene>
<protein>
    <recommendedName>
        <fullName evidence="2">Thioredoxin domain-containing protein</fullName>
    </recommendedName>
</protein>
<evidence type="ECO:0000259" key="2">
    <source>
        <dbReference type="PROSITE" id="PS51352"/>
    </source>
</evidence>
<dbReference type="KEGG" id="csl:COCSUDRAFT_62459"/>
<dbReference type="GO" id="GO:0045454">
    <property type="term" value="P:cell redox homeostasis"/>
    <property type="evidence" value="ECO:0007669"/>
    <property type="project" value="TreeGrafter"/>
</dbReference>
<dbReference type="PANTHER" id="PTHR43601">
    <property type="entry name" value="THIOREDOXIN, MITOCHONDRIAL"/>
    <property type="match status" value="1"/>
</dbReference>
<keyword evidence="4" id="KW-1185">Reference proteome</keyword>
<dbReference type="EMBL" id="AGSI01000006">
    <property type="protein sequence ID" value="EIE23930.1"/>
    <property type="molecule type" value="Genomic_DNA"/>
</dbReference>
<comment type="caution">
    <text evidence="3">The sequence shown here is derived from an EMBL/GenBank/DDBJ whole genome shotgun (WGS) entry which is preliminary data.</text>
</comment>
<dbReference type="Pfam" id="PF00085">
    <property type="entry name" value="Thioredoxin"/>
    <property type="match status" value="1"/>
</dbReference>
<dbReference type="InterPro" id="IPR013766">
    <property type="entry name" value="Thioredoxin_domain"/>
</dbReference>
<reference evidence="3 4" key="1">
    <citation type="journal article" date="2012" name="Genome Biol.">
        <title>The genome of the polar eukaryotic microalga coccomyxa subellipsoidea reveals traits of cold adaptation.</title>
        <authorList>
            <person name="Blanc G."/>
            <person name="Agarkova I."/>
            <person name="Grimwood J."/>
            <person name="Kuo A."/>
            <person name="Brueggeman A."/>
            <person name="Dunigan D."/>
            <person name="Gurnon J."/>
            <person name="Ladunga I."/>
            <person name="Lindquist E."/>
            <person name="Lucas S."/>
            <person name="Pangilinan J."/>
            <person name="Proschold T."/>
            <person name="Salamov A."/>
            <person name="Schmutz J."/>
            <person name="Weeks D."/>
            <person name="Yamada T."/>
            <person name="Claverie J.M."/>
            <person name="Grigoriev I."/>
            <person name="Van Etten J."/>
            <person name="Lomsadze A."/>
            <person name="Borodovsky M."/>
        </authorList>
    </citation>
    <scope>NUCLEOTIDE SEQUENCE [LARGE SCALE GENOMIC DNA]</scope>
    <source>
        <strain evidence="3 4">C-169</strain>
    </source>
</reference>
<dbReference type="PROSITE" id="PS51352">
    <property type="entry name" value="THIOREDOXIN_2"/>
    <property type="match status" value="1"/>
</dbReference>
<proteinExistence type="inferred from homology"/>
<dbReference type="AlphaFoldDB" id="I0YZW1"/>
<dbReference type="Proteomes" id="UP000007264">
    <property type="component" value="Unassembled WGS sequence"/>
</dbReference>
<accession>I0YZW1</accession>
<dbReference type="eggNOG" id="KOG0907">
    <property type="taxonomic scope" value="Eukaryota"/>
</dbReference>
<dbReference type="RefSeq" id="XP_005648474.1">
    <property type="nucleotide sequence ID" value="XM_005648417.1"/>
</dbReference>